<evidence type="ECO:0000313" key="2">
    <source>
        <dbReference type="EMBL" id="KAH6586783.1"/>
    </source>
</evidence>
<feature type="chain" id="PRO_5045436173" evidence="1">
    <location>
        <begin position="31"/>
        <end position="145"/>
    </location>
</feature>
<keyword evidence="1" id="KW-0732">Signal</keyword>
<comment type="caution">
    <text evidence="2">The sequence shown here is derived from an EMBL/GenBank/DDBJ whole genome shotgun (WGS) entry which is preliminary data.</text>
</comment>
<dbReference type="Proteomes" id="UP001648503">
    <property type="component" value="Unassembled WGS sequence"/>
</dbReference>
<protein>
    <submittedName>
        <fullName evidence="2">Uncharacterized protein</fullName>
    </submittedName>
</protein>
<evidence type="ECO:0000256" key="1">
    <source>
        <dbReference type="SAM" id="SignalP"/>
    </source>
</evidence>
<evidence type="ECO:0000313" key="3">
    <source>
        <dbReference type="Proteomes" id="UP001648503"/>
    </source>
</evidence>
<keyword evidence="3" id="KW-1185">Reference proteome</keyword>
<gene>
    <name evidence="2" type="ORF">BASA50_000148</name>
</gene>
<accession>A0ABQ8EXE9</accession>
<organism evidence="2 3">
    <name type="scientific">Batrachochytrium salamandrivorans</name>
    <dbReference type="NCBI Taxonomy" id="1357716"/>
    <lineage>
        <taxon>Eukaryota</taxon>
        <taxon>Fungi</taxon>
        <taxon>Fungi incertae sedis</taxon>
        <taxon>Chytridiomycota</taxon>
        <taxon>Chytridiomycota incertae sedis</taxon>
        <taxon>Chytridiomycetes</taxon>
        <taxon>Rhizophydiales</taxon>
        <taxon>Rhizophydiales incertae sedis</taxon>
        <taxon>Batrachochytrium</taxon>
    </lineage>
</organism>
<sequence>MLDKLTVCNDVMDFLLTLFLLACSLNEVPGRNDAVQNVFTFSQAFETRLQRTPNALKLAALSQVGSRSAVAFLKFELSSDDEKKRMKQRPCIAEQILADNETDICLVAALTDLSGKRINHFSHILGCSFGIVALFTSRNRFQEKR</sequence>
<dbReference type="EMBL" id="JAFCIX010000570">
    <property type="protein sequence ID" value="KAH6586783.1"/>
    <property type="molecule type" value="Genomic_DNA"/>
</dbReference>
<proteinExistence type="predicted"/>
<reference evidence="2 3" key="1">
    <citation type="submission" date="2021-02" db="EMBL/GenBank/DDBJ databases">
        <title>Variation within the Batrachochytrium salamandrivorans European outbreak.</title>
        <authorList>
            <person name="Kelly M."/>
            <person name="Pasmans F."/>
            <person name="Shea T.P."/>
            <person name="Munoz J.F."/>
            <person name="Carranza S."/>
            <person name="Cuomo C.A."/>
            <person name="Martel A."/>
        </authorList>
    </citation>
    <scope>NUCLEOTIDE SEQUENCE [LARGE SCALE GENOMIC DNA]</scope>
    <source>
        <strain evidence="2 3">AMFP18/2</strain>
    </source>
</reference>
<name>A0ABQ8EXE9_9FUNG</name>
<feature type="signal peptide" evidence="1">
    <location>
        <begin position="1"/>
        <end position="30"/>
    </location>
</feature>